<evidence type="ECO:0000313" key="4">
    <source>
        <dbReference type="Proteomes" id="UP001209570"/>
    </source>
</evidence>
<keyword evidence="4" id="KW-1185">Reference proteome</keyword>
<dbReference type="InterPro" id="IPR036871">
    <property type="entry name" value="PX_dom_sf"/>
</dbReference>
<gene>
    <name evidence="3" type="ORF">P43SY_001630</name>
</gene>
<dbReference type="AlphaFoldDB" id="A0AAD5QCM1"/>
<accession>A0AAD5QCM1</accession>
<organism evidence="3 4">
    <name type="scientific">Pythium insidiosum</name>
    <name type="common">Pythiosis disease agent</name>
    <dbReference type="NCBI Taxonomy" id="114742"/>
    <lineage>
        <taxon>Eukaryota</taxon>
        <taxon>Sar</taxon>
        <taxon>Stramenopiles</taxon>
        <taxon>Oomycota</taxon>
        <taxon>Peronosporomycetes</taxon>
        <taxon>Pythiales</taxon>
        <taxon>Pythiaceae</taxon>
        <taxon>Pythium</taxon>
    </lineage>
</organism>
<name>A0AAD5QCM1_PYTIN</name>
<feature type="compositionally biased region" description="Acidic residues" evidence="1">
    <location>
        <begin position="252"/>
        <end position="263"/>
    </location>
</feature>
<protein>
    <recommendedName>
        <fullName evidence="2">PX domain-containing protein</fullName>
    </recommendedName>
</protein>
<dbReference type="SUPFAM" id="SSF64268">
    <property type="entry name" value="PX domain"/>
    <property type="match status" value="1"/>
</dbReference>
<dbReference type="CDD" id="cd06093">
    <property type="entry name" value="PX_domain"/>
    <property type="match status" value="1"/>
</dbReference>
<reference evidence="3" key="1">
    <citation type="submission" date="2021-12" db="EMBL/GenBank/DDBJ databases">
        <title>Prjna785345.</title>
        <authorList>
            <person name="Rujirawat T."/>
            <person name="Krajaejun T."/>
        </authorList>
    </citation>
    <scope>NUCLEOTIDE SEQUENCE</scope>
    <source>
        <strain evidence="3">Pi057C3</strain>
    </source>
</reference>
<dbReference type="Proteomes" id="UP001209570">
    <property type="component" value="Unassembled WGS sequence"/>
</dbReference>
<evidence type="ECO:0000259" key="2">
    <source>
        <dbReference type="PROSITE" id="PS50195"/>
    </source>
</evidence>
<feature type="domain" description="PX" evidence="2">
    <location>
        <begin position="19"/>
        <end position="158"/>
    </location>
</feature>
<evidence type="ECO:0000313" key="3">
    <source>
        <dbReference type="EMBL" id="KAJ0404530.1"/>
    </source>
</evidence>
<dbReference type="Pfam" id="PF00787">
    <property type="entry name" value="PX"/>
    <property type="match status" value="1"/>
</dbReference>
<dbReference type="PROSITE" id="PS50195">
    <property type="entry name" value="PX"/>
    <property type="match status" value="1"/>
</dbReference>
<dbReference type="Gene3D" id="3.30.1520.10">
    <property type="entry name" value="Phox-like domain"/>
    <property type="match status" value="1"/>
</dbReference>
<evidence type="ECO:0000256" key="1">
    <source>
        <dbReference type="SAM" id="MobiDB-lite"/>
    </source>
</evidence>
<feature type="region of interest" description="Disordered" evidence="1">
    <location>
        <begin position="222"/>
        <end position="266"/>
    </location>
</feature>
<sequence length="318" mass="36639">MDVEDDESGSFSQISVGPGSMAPKVLVGIVRVEKEEGKTLYVMQLYMVNTAYQWTIKRRYSEFLQVRDDLEFFFLRSRVNQCFGCRWFWQSLQEFEFPRKHLLTSHDPSTIQHRKYALDRFSRLMCAHTFSAIPKCVACSKTPFCRVRDFFTRNAVMADSGALRWLLKLLVPETFAPISDPSKSKIEFRRGRGILRVLQLEKPVHLTWQEYDNSLRQTRLQRRSSSVPLLEKAESIAGGDEEEKPLSVPQPEQDDDNDDDELDMTGVHLEVVTTANAIRLRPLRKQDGAQSPPPCAEPRSLWEPWELDTPKPTAAKEA</sequence>
<dbReference type="GO" id="GO:0035091">
    <property type="term" value="F:phosphatidylinositol binding"/>
    <property type="evidence" value="ECO:0007669"/>
    <property type="project" value="InterPro"/>
</dbReference>
<proteinExistence type="predicted"/>
<dbReference type="EMBL" id="JAKCXM010000061">
    <property type="protein sequence ID" value="KAJ0404530.1"/>
    <property type="molecule type" value="Genomic_DNA"/>
</dbReference>
<dbReference type="InterPro" id="IPR001683">
    <property type="entry name" value="PX_dom"/>
</dbReference>
<feature type="region of interest" description="Disordered" evidence="1">
    <location>
        <begin position="278"/>
        <end position="318"/>
    </location>
</feature>
<comment type="caution">
    <text evidence="3">The sequence shown here is derived from an EMBL/GenBank/DDBJ whole genome shotgun (WGS) entry which is preliminary data.</text>
</comment>